<evidence type="ECO:0000259" key="9">
    <source>
        <dbReference type="PROSITE" id="PS50229"/>
    </source>
</evidence>
<evidence type="ECO:0000256" key="6">
    <source>
        <dbReference type="ARBA" id="ARBA00034105"/>
    </source>
</evidence>
<evidence type="ECO:0000313" key="10">
    <source>
        <dbReference type="EMBL" id="JAC16049.1"/>
    </source>
</evidence>
<dbReference type="SMART" id="SM00461">
    <property type="entry name" value="WH1"/>
    <property type="match status" value="1"/>
</dbReference>
<reference evidence="10" key="1">
    <citation type="journal article" date="2014" name="PLoS Negl. Trop. Dis.">
        <title>An updated insight into the Sialotranscriptome of Triatoma infestans: developmental stage and geographic variations.</title>
        <authorList>
            <person name="Schwarz A."/>
            <person name="Medrano-Mercado N."/>
            <person name="Schaub G.A."/>
            <person name="Struchiner C.J."/>
            <person name="Bargues M.D."/>
            <person name="Levy M.Z."/>
            <person name="Ribeiro J.M."/>
        </authorList>
    </citation>
    <scope>NUCLEOTIDE SEQUENCE</scope>
    <source>
        <strain evidence="10">Chile</strain>
        <tissue evidence="10">Salivary glands</tissue>
    </source>
</reference>
<keyword evidence="3" id="KW-0770">Synapse</keyword>
<dbReference type="Gene3D" id="2.30.29.30">
    <property type="entry name" value="Pleckstrin-homology domain (PH domain)/Phosphotyrosine-binding domain (PTB)"/>
    <property type="match status" value="1"/>
</dbReference>
<dbReference type="AlphaFoldDB" id="A0A023F4X3"/>
<dbReference type="InterPro" id="IPR045027">
    <property type="entry name" value="Homer"/>
</dbReference>
<protein>
    <submittedName>
        <fullName evidence="10">Putative paramyosin</fullName>
    </submittedName>
</protein>
<evidence type="ECO:0000256" key="4">
    <source>
        <dbReference type="ARBA" id="ARBA00023054"/>
    </source>
</evidence>
<evidence type="ECO:0000256" key="1">
    <source>
        <dbReference type="ARBA" id="ARBA00004496"/>
    </source>
</evidence>
<feature type="region of interest" description="Disordered" evidence="8">
    <location>
        <begin position="118"/>
        <end position="233"/>
    </location>
</feature>
<keyword evidence="4 7" id="KW-0175">Coiled coil</keyword>
<feature type="coiled-coil region" evidence="7">
    <location>
        <begin position="254"/>
        <end position="385"/>
    </location>
</feature>
<comment type="subcellular location">
    <subcellularLocation>
        <location evidence="1">Cytoplasm</location>
    </subcellularLocation>
    <subcellularLocation>
        <location evidence="6">Postsynaptic density</location>
    </subcellularLocation>
</comment>
<dbReference type="PANTHER" id="PTHR10918">
    <property type="entry name" value="HOMER"/>
    <property type="match status" value="1"/>
</dbReference>
<feature type="compositionally biased region" description="Low complexity" evidence="8">
    <location>
        <begin position="198"/>
        <end position="211"/>
    </location>
</feature>
<dbReference type="Pfam" id="PF00568">
    <property type="entry name" value="WH1"/>
    <property type="match status" value="1"/>
</dbReference>
<dbReference type="GO" id="GO:0007216">
    <property type="term" value="P:G protein-coupled glutamate receptor signaling pathway"/>
    <property type="evidence" value="ECO:0007669"/>
    <property type="project" value="InterPro"/>
</dbReference>
<dbReference type="PROSITE" id="PS50229">
    <property type="entry name" value="WH1"/>
    <property type="match status" value="1"/>
</dbReference>
<dbReference type="FunFam" id="2.30.29.30:FF:000014">
    <property type="entry name" value="Homer homolog 1 (Drosophila)"/>
    <property type="match status" value="1"/>
</dbReference>
<sequence length="427" mass="45967">MTSGKDAMGEQPIFTCKAHVFHIDPKTKRSWIPASATAVSVSFFYDSSRSLYRIISVEGTKAVINSTITPSMTFTKTSQKFGQWSDIRANTVYGLGFSSEAELNKFIEKFQEVKEATRTASNKAGNGPVTTTPVTSANASPITARASAAGGTLSDAGPLLEPPALQPSCTSPAPQSGPGDDVVSGSGGTPGQQHHRSQVSQQPQQAIAQASNESPKHQSNEAKSPAPGGAAVIGPVTSTEVQLKYENDRLKLALAHSSANAKKWEVELATLKNNNLRLTSALQESTANVDEWKRQLHSYKEENQRLKSKYIELEAAKGGTEAAVELRKELATLRLRVETLEVELKSKEEDLKRASAGKQPAEDRCKSLQQENAELQAGVSLAQAQLETALAAHDSQRRVMETLNAQLAVRIQELAGIHREIATALQT</sequence>
<evidence type="ECO:0000256" key="3">
    <source>
        <dbReference type="ARBA" id="ARBA00023018"/>
    </source>
</evidence>
<evidence type="ECO:0000256" key="5">
    <source>
        <dbReference type="ARBA" id="ARBA00023606"/>
    </source>
</evidence>
<accession>A0A023F4X3</accession>
<dbReference type="InterPro" id="IPR044100">
    <property type="entry name" value="Homer_EVH1"/>
</dbReference>
<dbReference type="EMBL" id="GBBI01002663">
    <property type="protein sequence ID" value="JAC16049.1"/>
    <property type="molecule type" value="mRNA"/>
</dbReference>
<evidence type="ECO:0000256" key="2">
    <source>
        <dbReference type="ARBA" id="ARBA00022490"/>
    </source>
</evidence>
<organism evidence="10">
    <name type="scientific">Triatoma infestans</name>
    <name type="common">Assassin bug</name>
    <dbReference type="NCBI Taxonomy" id="30076"/>
    <lineage>
        <taxon>Eukaryota</taxon>
        <taxon>Metazoa</taxon>
        <taxon>Ecdysozoa</taxon>
        <taxon>Arthropoda</taxon>
        <taxon>Hexapoda</taxon>
        <taxon>Insecta</taxon>
        <taxon>Pterygota</taxon>
        <taxon>Neoptera</taxon>
        <taxon>Paraneoptera</taxon>
        <taxon>Hemiptera</taxon>
        <taxon>Heteroptera</taxon>
        <taxon>Panheteroptera</taxon>
        <taxon>Cimicomorpha</taxon>
        <taxon>Reduviidae</taxon>
        <taxon>Triatominae</taxon>
        <taxon>Triatoma</taxon>
    </lineage>
</organism>
<feature type="compositionally biased region" description="Polar residues" evidence="8">
    <location>
        <begin position="118"/>
        <end position="141"/>
    </location>
</feature>
<dbReference type="InterPro" id="IPR000697">
    <property type="entry name" value="WH1/EVH1_dom"/>
</dbReference>
<dbReference type="GO" id="GO:0014069">
    <property type="term" value="C:postsynaptic density"/>
    <property type="evidence" value="ECO:0007669"/>
    <property type="project" value="UniProtKB-SubCell"/>
</dbReference>
<dbReference type="GO" id="GO:0035256">
    <property type="term" value="F:G protein-coupled glutamate receptor binding"/>
    <property type="evidence" value="ECO:0007669"/>
    <property type="project" value="InterPro"/>
</dbReference>
<proteinExistence type="evidence at transcript level"/>
<evidence type="ECO:0000256" key="7">
    <source>
        <dbReference type="SAM" id="Coils"/>
    </source>
</evidence>
<evidence type="ECO:0000256" key="8">
    <source>
        <dbReference type="SAM" id="MobiDB-lite"/>
    </source>
</evidence>
<dbReference type="CDD" id="cd01206">
    <property type="entry name" value="EVH1_Homer_Vesl"/>
    <property type="match status" value="1"/>
</dbReference>
<dbReference type="GO" id="GO:0005737">
    <property type="term" value="C:cytoplasm"/>
    <property type="evidence" value="ECO:0007669"/>
    <property type="project" value="UniProtKB-SubCell"/>
</dbReference>
<comment type="similarity">
    <text evidence="5">Belongs to the Homer family.</text>
</comment>
<keyword evidence="2" id="KW-0963">Cytoplasm</keyword>
<dbReference type="InterPro" id="IPR011993">
    <property type="entry name" value="PH-like_dom_sf"/>
</dbReference>
<dbReference type="SUPFAM" id="SSF50729">
    <property type="entry name" value="PH domain-like"/>
    <property type="match status" value="1"/>
</dbReference>
<feature type="domain" description="WH1" evidence="9">
    <location>
        <begin position="5"/>
        <end position="117"/>
    </location>
</feature>
<name>A0A023F4X3_TRIIF</name>